<keyword evidence="3" id="KW-1185">Reference proteome</keyword>
<feature type="transmembrane region" description="Helical" evidence="1">
    <location>
        <begin position="12"/>
        <end position="35"/>
    </location>
</feature>
<protein>
    <recommendedName>
        <fullName evidence="4">SMODS-associating 2TM beta-strand rich effector domain-containing protein</fullName>
    </recommendedName>
</protein>
<comment type="caution">
    <text evidence="2">The sequence shown here is derived from an EMBL/GenBank/DDBJ whole genome shotgun (WGS) entry which is preliminary data.</text>
</comment>
<dbReference type="RefSeq" id="WP_277577925.1">
    <property type="nucleotide sequence ID" value="NZ_JANRMI010000002.1"/>
</dbReference>
<keyword evidence="1" id="KW-1133">Transmembrane helix</keyword>
<keyword evidence="1" id="KW-0472">Membrane</keyword>
<organism evidence="2 3">
    <name type="scientific">Bdellovibrio svalbardensis</name>
    <dbReference type="NCBI Taxonomy" id="2972972"/>
    <lineage>
        <taxon>Bacteria</taxon>
        <taxon>Pseudomonadati</taxon>
        <taxon>Bdellovibrionota</taxon>
        <taxon>Bdellovibrionia</taxon>
        <taxon>Bdellovibrionales</taxon>
        <taxon>Pseudobdellovibrionaceae</taxon>
        <taxon>Bdellovibrio</taxon>
    </lineage>
</organism>
<sequence length="193" mass="22303">MFKKLYWTWQTIFFMALSGYFFFRLASFCFTVLHYDPKSLGPIDSNLLAIVINLVSSAVWAVLTVVALVTIYKFRFKIMAAGTYEAFDYDQTQQKYITWGRLEIKFHPFLQKFEFKLTNHTGDCTIDGTGSLVKEAYLIGTYVESKNPLRRRFASFFMVIDGHGTTIEGSYLYMDPLTSPTNPLVGKARWIKK</sequence>
<gene>
    <name evidence="2" type="ORF">NWE73_08735</name>
</gene>
<evidence type="ECO:0000313" key="2">
    <source>
        <dbReference type="EMBL" id="MDG0816446.1"/>
    </source>
</evidence>
<dbReference type="Proteomes" id="UP001152321">
    <property type="component" value="Unassembled WGS sequence"/>
</dbReference>
<keyword evidence="1" id="KW-0812">Transmembrane</keyword>
<evidence type="ECO:0008006" key="4">
    <source>
        <dbReference type="Google" id="ProtNLM"/>
    </source>
</evidence>
<feature type="transmembrane region" description="Helical" evidence="1">
    <location>
        <begin position="47"/>
        <end position="72"/>
    </location>
</feature>
<proteinExistence type="predicted"/>
<evidence type="ECO:0000256" key="1">
    <source>
        <dbReference type="SAM" id="Phobius"/>
    </source>
</evidence>
<evidence type="ECO:0000313" key="3">
    <source>
        <dbReference type="Proteomes" id="UP001152321"/>
    </source>
</evidence>
<name>A0ABT6DHW5_9BACT</name>
<accession>A0ABT6DHW5</accession>
<dbReference type="EMBL" id="JANRMI010000002">
    <property type="protein sequence ID" value="MDG0816446.1"/>
    <property type="molecule type" value="Genomic_DNA"/>
</dbReference>
<reference evidence="2" key="1">
    <citation type="submission" date="2022-08" db="EMBL/GenBank/DDBJ databases">
        <title>Novel Bdellovibrio Species Isolated from Svalbard: Designation Bdellovibrio svalbardensis.</title>
        <authorList>
            <person name="Mitchell R.J."/>
            <person name="Choi S.Y."/>
        </authorList>
    </citation>
    <scope>NUCLEOTIDE SEQUENCE</scope>
    <source>
        <strain evidence="2">PAP01</strain>
    </source>
</reference>